<sequence>MPFQLITLENSQENVTCPHCQHAVIDWNKEQYLQPCIHTLFIAMDLGFEYISDEFEATMHRSVDEIHAHDDQGLNIFNELSESNYPNYLIYKTSLGVVGDQDFYRYIGFST</sequence>
<gene>
    <name evidence="1" type="ORF">KW868_17030</name>
</gene>
<reference evidence="1" key="1">
    <citation type="submission" date="2021-07" db="EMBL/GenBank/DDBJ databases">
        <authorList>
            <person name="Fernandez M."/>
            <person name="Pereira P."/>
            <person name="Torres Tejerizo G.A."/>
            <person name="Gonzalez P."/>
            <person name="Agostini E."/>
        </authorList>
    </citation>
    <scope>NUCLEOTIDE SEQUENCE</scope>
    <source>
        <strain evidence="1">SFC 500-1A</strain>
    </source>
</reference>
<dbReference type="EMBL" id="JAHWXT010000006">
    <property type="protein sequence ID" value="MCF0266155.1"/>
    <property type="molecule type" value="Genomic_DNA"/>
</dbReference>
<name>A0A8X8KFQ5_ACIGI</name>
<dbReference type="AlphaFoldDB" id="A0A8X8KFQ5"/>
<organism evidence="1 2">
    <name type="scientific">Acinetobacter guillouiae</name>
    <name type="common">Acinetobacter genomosp. 11</name>
    <dbReference type="NCBI Taxonomy" id="106649"/>
    <lineage>
        <taxon>Bacteria</taxon>
        <taxon>Pseudomonadati</taxon>
        <taxon>Pseudomonadota</taxon>
        <taxon>Gammaproteobacteria</taxon>
        <taxon>Moraxellales</taxon>
        <taxon>Moraxellaceae</taxon>
        <taxon>Acinetobacter</taxon>
    </lineage>
</organism>
<dbReference type="Proteomes" id="UP000887320">
    <property type="component" value="Unassembled WGS sequence"/>
</dbReference>
<protein>
    <submittedName>
        <fullName evidence="1">Uncharacterized protein</fullName>
    </submittedName>
</protein>
<dbReference type="RefSeq" id="WP_224965430.1">
    <property type="nucleotide sequence ID" value="NZ_CP083989.1"/>
</dbReference>
<accession>A0A8X8KFQ5</accession>
<evidence type="ECO:0000313" key="1">
    <source>
        <dbReference type="EMBL" id="MCF0266155.1"/>
    </source>
</evidence>
<evidence type="ECO:0000313" key="2">
    <source>
        <dbReference type="Proteomes" id="UP000887320"/>
    </source>
</evidence>
<proteinExistence type="predicted"/>
<comment type="caution">
    <text evidence="1">The sequence shown here is derived from an EMBL/GenBank/DDBJ whole genome shotgun (WGS) entry which is preliminary data.</text>
</comment>